<sequence>MNRQVLVVAGGRPGAYPTIAAALARATEGATIAVHQGRYEENLVLTQRVTISAADGPGTVLVHAGAGSVCVVNGAGAQLRGLTLSCDDDQLAAVDVHHGEVALDDCRVLGASWATLLSRLDGSLAMRGCEVSNRAGAGIVVTSARPSTVEDTVISEVASSAVVVTESGTLTLRRCELRQVTGNGICVNGHGTCVLEHCEIVAAAKPAIVVEQHGAARISRLRVRDSANVDLYLRGDGTVSITDSTFTGAAVQSAHLAEGCAAVFRQCTFSGVKHTGVQVTGGAAPRFVDCTVVDSPIGVRVDGAGMPTFEGLTVRGTSEHVAVVAGASTVAFARLRVETGNGAGVVAGEGSQVDFADVELDLVGAVAVEVDGGAQATFSDARITTTQQPAVSVRGGSRVTLGSVLLRGGGLVVGDGVEAVVRDSEVVGAVGDGMRVAAGGALSATRCRVRDSGGHGVGIEPGGRATMTECEVLGSGGDGVHADTAEPVRLTRCVVQGSAGVPVFRPDQHQVTVEDLTTGARREQQAGHRAAVALPPDSGGDSAAAGDEHNEELAPGMELTGPLAELDVLIGLDGVKKEVKGLINLIRMSQLRQQMGLPMPPMSRHLVFAGPPGTGKTTVARLYGAVLAELGILEKGHMIEAARADLVGQYIGSTAIKTTELVTRAMGGVLFVDEAYTLTAGSGGSGPDFGQEAIDALMKMMEDHRDELVVIVAGYSELMEQFLQSNPGLASRFTRTIEFPNYRVDELVTIATNLCRKHYYELTDEAVESLTAYFERVPKGPTFGNGRVARKLFESMVSNQASRLAAAPPARDSELNRLTAADLLPELAQLAQATDEPPQLDAVLDPHAALQASRAWRRISDLVGLHPARQALVGAVLQVAAARGAGQHVGRQANAVIAGARGSGRSELARLYGQALSELRLVTVGHLVRVSSAGGLAAQWPGQARTLVAEVLREAAGGTLVIEWGGGDDGFQAEVAEALADALASTGGDPAVTLLGEPPVLAQLFTTVPQLAECFGHRWEVPDYAAAELAEIAVRYLLRRGHEVPDDVRAAVADIVVDLPDRTVRGAHALAAGLARTAASRTLTVADLGFRPGRGASMAGGLAGVPVDGGLASAVRF</sequence>
<evidence type="ECO:0000259" key="4">
    <source>
        <dbReference type="SMART" id="SM00382"/>
    </source>
</evidence>
<dbReference type="SMART" id="SM00382">
    <property type="entry name" value="AAA"/>
    <property type="match status" value="1"/>
</dbReference>
<dbReference type="EMBL" id="SHKY01000001">
    <property type="protein sequence ID" value="RZU53502.1"/>
    <property type="molecule type" value="Genomic_DNA"/>
</dbReference>
<evidence type="ECO:0000256" key="1">
    <source>
        <dbReference type="ARBA" id="ARBA00010378"/>
    </source>
</evidence>
<dbReference type="Gene3D" id="1.10.8.60">
    <property type="match status" value="1"/>
</dbReference>
<reference evidence="5 6" key="1">
    <citation type="submission" date="2019-02" db="EMBL/GenBank/DDBJ databases">
        <title>Sequencing the genomes of 1000 actinobacteria strains.</title>
        <authorList>
            <person name="Klenk H.-P."/>
        </authorList>
    </citation>
    <scope>NUCLEOTIDE SEQUENCE [LARGE SCALE GENOMIC DNA]</scope>
    <source>
        <strain evidence="5 6">DSM 45162</strain>
    </source>
</reference>
<dbReference type="PANTHER" id="PTHR43392:SF2">
    <property type="entry name" value="AAA-TYPE ATPASE FAMILY PROTEIN _ ANKYRIN REPEAT FAMILY PROTEIN"/>
    <property type="match status" value="1"/>
</dbReference>
<accession>A0A4Q7ZQU3</accession>
<dbReference type="InterPro" id="IPR006626">
    <property type="entry name" value="PbH1"/>
</dbReference>
<name>A0A4Q7ZQU3_9ACTN</name>
<keyword evidence="6" id="KW-1185">Reference proteome</keyword>
<dbReference type="SUPFAM" id="SSF52540">
    <property type="entry name" value="P-loop containing nucleoside triphosphate hydrolases"/>
    <property type="match status" value="2"/>
</dbReference>
<dbReference type="PANTHER" id="PTHR43392">
    <property type="entry name" value="AAA-TYPE ATPASE FAMILY PROTEIN / ANKYRIN REPEAT FAMILY PROTEIN"/>
    <property type="match status" value="1"/>
</dbReference>
<dbReference type="InterPro" id="IPR039448">
    <property type="entry name" value="Beta_helix"/>
</dbReference>
<feature type="domain" description="AAA+ ATPase" evidence="4">
    <location>
        <begin position="602"/>
        <end position="743"/>
    </location>
</feature>
<dbReference type="Gene3D" id="3.40.50.300">
    <property type="entry name" value="P-loop containing nucleotide triphosphate hydrolases"/>
    <property type="match status" value="2"/>
</dbReference>
<dbReference type="InterPro" id="IPR011050">
    <property type="entry name" value="Pectin_lyase_fold/virulence"/>
</dbReference>
<dbReference type="RefSeq" id="WP_207229967.1">
    <property type="nucleotide sequence ID" value="NZ_SHKY01000001.1"/>
</dbReference>
<dbReference type="CDD" id="cd00009">
    <property type="entry name" value="AAA"/>
    <property type="match status" value="1"/>
</dbReference>
<dbReference type="Pfam" id="PF00004">
    <property type="entry name" value="AAA"/>
    <property type="match status" value="1"/>
</dbReference>
<dbReference type="GO" id="GO:0005524">
    <property type="term" value="F:ATP binding"/>
    <property type="evidence" value="ECO:0007669"/>
    <property type="project" value="UniProtKB-KW"/>
</dbReference>
<proteinExistence type="inferred from homology"/>
<dbReference type="InterPro" id="IPR003959">
    <property type="entry name" value="ATPase_AAA_core"/>
</dbReference>
<dbReference type="Gene3D" id="2.160.20.10">
    <property type="entry name" value="Single-stranded right-handed beta-helix, Pectin lyase-like"/>
    <property type="match status" value="3"/>
</dbReference>
<dbReference type="InterPro" id="IPR012334">
    <property type="entry name" value="Pectin_lyas_fold"/>
</dbReference>
<comment type="similarity">
    <text evidence="1">Belongs to the CbxX/CfxQ family.</text>
</comment>
<evidence type="ECO:0000256" key="3">
    <source>
        <dbReference type="ARBA" id="ARBA00022840"/>
    </source>
</evidence>
<gene>
    <name evidence="5" type="ORF">EV385_5431</name>
</gene>
<dbReference type="Proteomes" id="UP000292564">
    <property type="component" value="Unassembled WGS sequence"/>
</dbReference>
<dbReference type="InterPro" id="IPR027417">
    <property type="entry name" value="P-loop_NTPase"/>
</dbReference>
<comment type="caution">
    <text evidence="5">The sequence shown here is derived from an EMBL/GenBank/DDBJ whole genome shotgun (WGS) entry which is preliminary data.</text>
</comment>
<dbReference type="Pfam" id="PF17866">
    <property type="entry name" value="AAA_lid_6"/>
    <property type="match status" value="1"/>
</dbReference>
<dbReference type="SUPFAM" id="SSF51126">
    <property type="entry name" value="Pectin lyase-like"/>
    <property type="match status" value="2"/>
</dbReference>
<organism evidence="5 6">
    <name type="scientific">Krasilnikovia cinnamomea</name>
    <dbReference type="NCBI Taxonomy" id="349313"/>
    <lineage>
        <taxon>Bacteria</taxon>
        <taxon>Bacillati</taxon>
        <taxon>Actinomycetota</taxon>
        <taxon>Actinomycetes</taxon>
        <taxon>Micromonosporales</taxon>
        <taxon>Micromonosporaceae</taxon>
        <taxon>Krasilnikovia</taxon>
    </lineage>
</organism>
<dbReference type="InterPro" id="IPR000641">
    <property type="entry name" value="CbxX/CfxQ"/>
</dbReference>
<evidence type="ECO:0000313" key="6">
    <source>
        <dbReference type="Proteomes" id="UP000292564"/>
    </source>
</evidence>
<dbReference type="InterPro" id="IPR050773">
    <property type="entry name" value="CbxX/CfxQ_RuBisCO_ESX"/>
</dbReference>
<evidence type="ECO:0000256" key="2">
    <source>
        <dbReference type="ARBA" id="ARBA00022741"/>
    </source>
</evidence>
<dbReference type="InterPro" id="IPR041627">
    <property type="entry name" value="AAA_lid_6"/>
</dbReference>
<protein>
    <submittedName>
        <fullName evidence="5">Parallel beta helix pectate lyase-like protein</fullName>
    </submittedName>
</protein>
<dbReference type="FunFam" id="3.40.50.300:FF:000216">
    <property type="entry name" value="Type VII secretion ATPase EccA"/>
    <property type="match status" value="1"/>
</dbReference>
<dbReference type="GO" id="GO:0016887">
    <property type="term" value="F:ATP hydrolysis activity"/>
    <property type="evidence" value="ECO:0007669"/>
    <property type="project" value="InterPro"/>
</dbReference>
<keyword evidence="3" id="KW-0067">ATP-binding</keyword>
<keyword evidence="2" id="KW-0547">Nucleotide-binding</keyword>
<evidence type="ECO:0000313" key="5">
    <source>
        <dbReference type="EMBL" id="RZU53502.1"/>
    </source>
</evidence>
<keyword evidence="5" id="KW-0456">Lyase</keyword>
<dbReference type="AlphaFoldDB" id="A0A4Q7ZQU3"/>
<dbReference type="Pfam" id="PF13229">
    <property type="entry name" value="Beta_helix"/>
    <property type="match status" value="2"/>
</dbReference>
<dbReference type="GO" id="GO:0016829">
    <property type="term" value="F:lyase activity"/>
    <property type="evidence" value="ECO:0007669"/>
    <property type="project" value="UniProtKB-KW"/>
</dbReference>
<dbReference type="SMART" id="SM00710">
    <property type="entry name" value="PbH1"/>
    <property type="match status" value="11"/>
</dbReference>
<dbReference type="InterPro" id="IPR003593">
    <property type="entry name" value="AAA+_ATPase"/>
</dbReference>
<dbReference type="PRINTS" id="PR00819">
    <property type="entry name" value="CBXCFQXSUPER"/>
</dbReference>